<keyword evidence="3 7" id="KW-0489">Methyltransferase</keyword>
<name>A0A336M145_CULSO</name>
<evidence type="ECO:0000256" key="5">
    <source>
        <dbReference type="ARBA" id="ARBA00022691"/>
    </source>
</evidence>
<feature type="compositionally biased region" description="Polar residues" evidence="8">
    <location>
        <begin position="321"/>
        <end position="331"/>
    </location>
</feature>
<feature type="domain" description="Adrift-type SAM-dependent 2'-O-MTase" evidence="9">
    <location>
        <begin position="1047"/>
        <end position="1258"/>
    </location>
</feature>
<proteinExistence type="predicted"/>
<comment type="catalytic activity">
    <reaction evidence="6">
        <text>a 5'-end (N(7)-methyl 5'-triphosphoguanosine)-(2'-O-methyl-ribonucleoside)-(ribonucleotide) in mRNA + S-adenosyl-L-methionine = a 5'-end (N(7)-methyl 5'-triphosphoguanosine)-(2'-O-methyl-ribonucleoside)-(2'-O-methyl-ribonucleotide) in mRNA + S-adenosyl-L-homocysteine + H(+)</text>
        <dbReference type="Rhea" id="RHEA:67024"/>
        <dbReference type="Rhea" id="RHEA-COMP:17169"/>
        <dbReference type="Rhea" id="RHEA-COMP:17170"/>
        <dbReference type="ChEBI" id="CHEBI:15378"/>
        <dbReference type="ChEBI" id="CHEBI:57856"/>
        <dbReference type="ChEBI" id="CHEBI:59789"/>
        <dbReference type="ChEBI" id="CHEBI:167612"/>
        <dbReference type="ChEBI" id="CHEBI:167614"/>
        <dbReference type="EC" id="2.1.1.296"/>
    </reaction>
</comment>
<dbReference type="PANTHER" id="PTHR16121:SF2">
    <property type="entry name" value="CAP-SPECIFIC MRNA (NUCLEOSIDE-2'-O-)-METHYLTRANSFERASE 2"/>
    <property type="match status" value="1"/>
</dbReference>
<dbReference type="EC" id="2.1.1.296" evidence="1"/>
<evidence type="ECO:0000259" key="9">
    <source>
        <dbReference type="PROSITE" id="PS51614"/>
    </source>
</evidence>
<feature type="binding site" evidence="7">
    <location>
        <position position="1084"/>
    </location>
    <ligand>
        <name>S-adenosyl-L-methionine</name>
        <dbReference type="ChEBI" id="CHEBI:59789"/>
    </ligand>
</feature>
<protein>
    <recommendedName>
        <fullName evidence="2">Cap-specific mRNA (nucleoside-2'-O-)-methyltransferase 2</fullName>
        <ecNumber evidence="1">2.1.1.296</ecNumber>
    </recommendedName>
</protein>
<keyword evidence="4 7" id="KW-0808">Transferase</keyword>
<sequence length="1636" mass="186700">MTDANVSDKLMKERQLALDLLNTKGNRSSRLCPPSTTTNDLNFNISELYADRTQEVQLTPSKNDNYSEHRTYDNEFEPKEISGRSTDFTSNSIEKSAQPVNSFQLTHFVTPGLDEIFKTSICDDVREMGRTMSRISSARESLESLPKTADIDSSPASSESSLGDWNKRGYNNDWLSDAVNNPPQVGFEDEFESGDGANALSKIIHDQRDWEKEFADIPSVSPQQEKQEAENLFKLPELPVKVSKLKGKLTNHADLGDFSGYLEFSNETQKAFEESRRNFSMGEYFLKNSHKLGEICPGVKSPPKRYAVPLIDSMTEHSWLRETSQVENAGKSSKKSKDKENTDPNNLSVSTILKVMQTLNLNDTPHTVVQKFISAKGTKNHLTANQPKKNDILSSTIKSSDGVHNPFESESVTTLDETAQKSPENIRMASSSVRTPEKPTLIPDDSGNGRSQMTSHDIPELPLTPRNSKKQHSKFDHIQDSPCSIASSLERTDEIDRAMLAGKLSLPAYPVAPRSITRTASQCSTSSEFRPSDGTFPIKTSCKEVAWNCVKLQEKVSKEVTIKNTCDKHVSLMVTISGPGFQCSLIGKQRLAKLECRSFTIDFCPTVKGPATGYLSFQLQGSSLTQHIGLFGYGGKSNVKIRGLEIPPSGDKYLCMGTMKDLNRTMEQYIEIGNRGDTDAFILVAFETDTKSLNTSFYPSTLHITPQRFRMPVSRSGSVKISYTPTKSEARHIAENPQETFIIARVSVIYGDWATRNRLKAVAKIVTIKNQTINKICEPFRDEKSEMMKQDSGEQFFDNPWEAVQSCTDTFNHADFVLTINKSPDETVNFSQAIGEQSILFKTMLTDEMRHYRIDSDHFPLIVTPSNLHMGLNEEVEIKLKNNSKRTETFEMSSEFKSTFKFRPAEGQINPGEEISVDVTLCYGDSSYKSEFYIFVANGKLTVPEYTSDRLGLKYNHYFNCKWVVFNKQFHFECPSNEDEAWKLPAFNENRSKSSYNLSEFQSMKDELNKVKSKLNELTIEIWSEHTRNMNPAGDIVWRVRNEIKGEFVTQAWCKIYECLFRYKLIPKNNDETLNSLHLCEAPGAFITSLNHFLQLNHPDISWKWIGTTLNPYYEGNCLENMIIDDRFIVQTLQNWDFGADYTGNIMNLENIKHLKEKCRDMNGINFVTADGSIDCMLQPENQEQYVASLHYAETVVALQVLSQGGNFLLKMFTLFEDSSISLLYLLNTVFNSVDIFKPCTSKEGNSEVYVICKGFQPNQDLTKYLNEISNSNFNTEFGIFPIEQIPKSFIAQIRECSKLFMSIQIQVIERNLQLFEKLSKKDSFAIKSLRHKILLEYYARYELKQIPCEKKILNRNKAALDNHMNLNPRQHIGSYVERKHRKSMCEEEKYRMLQNQLQSFVMEFAFDGPINFSIVKNDESYQKITPRHGKIIEKLTSSKFIYTPKLRLFLEITDLLKNCKIPPEFSSLFERKTNQDMGMILSIEPLSYLSEANYDSYEKKIALEIIEILLNGLCRKKSNQNLIIQNLLLLSQFLAGLIFYIGHSFFENLYFYKEGAIVLLNFKERSSEIQTNLKSLKKLIENKSFSNSNEAIIGLIDLKVLFRHAFYTAVVQYNTSLVLKYSLNYLKFYDDSSMK</sequence>
<evidence type="ECO:0000256" key="2">
    <source>
        <dbReference type="ARBA" id="ARBA00021134"/>
    </source>
</evidence>
<dbReference type="InterPro" id="IPR013783">
    <property type="entry name" value="Ig-like_fold"/>
</dbReference>
<accession>A0A336M145</accession>
<gene>
    <name evidence="10" type="primary">CSON008094</name>
</gene>
<feature type="compositionally biased region" description="Polar residues" evidence="8">
    <location>
        <begin position="408"/>
        <end position="434"/>
    </location>
</feature>
<feature type="binding site" evidence="7">
    <location>
        <position position="1103"/>
    </location>
    <ligand>
        <name>S-adenosyl-L-methionine</name>
        <dbReference type="ChEBI" id="CHEBI:59789"/>
    </ligand>
</feature>
<feature type="active site" description="Proton acceptor" evidence="7">
    <location>
        <position position="1211"/>
    </location>
</feature>
<dbReference type="PROSITE" id="PS51614">
    <property type="entry name" value="SAM_MT_ADRIFT"/>
    <property type="match status" value="1"/>
</dbReference>
<evidence type="ECO:0000256" key="4">
    <source>
        <dbReference type="ARBA" id="ARBA00022679"/>
    </source>
</evidence>
<dbReference type="InterPro" id="IPR008962">
    <property type="entry name" value="PapD-like_sf"/>
</dbReference>
<dbReference type="InterPro" id="IPR054090">
    <property type="entry name" value="Cep192_Spd-2-like_dom"/>
</dbReference>
<dbReference type="GO" id="GO:0032259">
    <property type="term" value="P:methylation"/>
    <property type="evidence" value="ECO:0007669"/>
    <property type="project" value="UniProtKB-KW"/>
</dbReference>
<dbReference type="GO" id="GO:0120550">
    <property type="term" value="F:methyltransferase cap2 activity"/>
    <property type="evidence" value="ECO:0007669"/>
    <property type="project" value="UniProtKB-EC"/>
</dbReference>
<dbReference type="EMBL" id="UFQT01000305">
    <property type="protein sequence ID" value="SSX23051.1"/>
    <property type="molecule type" value="Genomic_DNA"/>
</dbReference>
<dbReference type="InterPro" id="IPR029063">
    <property type="entry name" value="SAM-dependent_MTases_sf"/>
</dbReference>
<evidence type="ECO:0000313" key="10">
    <source>
        <dbReference type="EMBL" id="SSX23051.1"/>
    </source>
</evidence>
<evidence type="ECO:0000256" key="6">
    <source>
        <dbReference type="ARBA" id="ARBA00049477"/>
    </source>
</evidence>
<dbReference type="InterPro" id="IPR050851">
    <property type="entry name" value="mRNA_Cap_2O-Ribose_MeTrfase"/>
</dbReference>
<feature type="region of interest" description="Disordered" evidence="8">
    <location>
        <begin position="135"/>
        <end position="164"/>
    </location>
</feature>
<dbReference type="Pfam" id="PF01728">
    <property type="entry name" value="FtsJ"/>
    <property type="match status" value="1"/>
</dbReference>
<dbReference type="VEuPathDB" id="VectorBase:CSON008094"/>
<dbReference type="InterPro" id="IPR025807">
    <property type="entry name" value="Adrift-typ_MeTrfase"/>
</dbReference>
<dbReference type="SUPFAM" id="SSF49354">
    <property type="entry name" value="PapD-like"/>
    <property type="match status" value="1"/>
</dbReference>
<keyword evidence="5 7" id="KW-0949">S-adenosyl-L-methionine</keyword>
<organism evidence="10">
    <name type="scientific">Culicoides sonorensis</name>
    <name type="common">Biting midge</name>
    <dbReference type="NCBI Taxonomy" id="179676"/>
    <lineage>
        <taxon>Eukaryota</taxon>
        <taxon>Metazoa</taxon>
        <taxon>Ecdysozoa</taxon>
        <taxon>Arthropoda</taxon>
        <taxon>Hexapoda</taxon>
        <taxon>Insecta</taxon>
        <taxon>Pterygota</taxon>
        <taxon>Neoptera</taxon>
        <taxon>Endopterygota</taxon>
        <taxon>Diptera</taxon>
        <taxon>Nematocera</taxon>
        <taxon>Chironomoidea</taxon>
        <taxon>Ceratopogonidae</taxon>
        <taxon>Ceratopogoninae</taxon>
        <taxon>Culicoides</taxon>
        <taxon>Monoculicoides</taxon>
    </lineage>
</organism>
<dbReference type="SUPFAM" id="SSF53335">
    <property type="entry name" value="S-adenosyl-L-methionine-dependent methyltransferases"/>
    <property type="match status" value="1"/>
</dbReference>
<dbReference type="GO" id="GO:0005737">
    <property type="term" value="C:cytoplasm"/>
    <property type="evidence" value="ECO:0007669"/>
    <property type="project" value="TreeGrafter"/>
</dbReference>
<feature type="compositionally biased region" description="Polar residues" evidence="8">
    <location>
        <begin position="380"/>
        <end position="399"/>
    </location>
</feature>
<evidence type="ECO:0000256" key="1">
    <source>
        <dbReference type="ARBA" id="ARBA00012770"/>
    </source>
</evidence>
<evidence type="ECO:0000256" key="7">
    <source>
        <dbReference type="PROSITE-ProRule" id="PRU00946"/>
    </source>
</evidence>
<evidence type="ECO:0000256" key="8">
    <source>
        <dbReference type="SAM" id="MobiDB-lite"/>
    </source>
</evidence>
<dbReference type="InterPro" id="IPR002877">
    <property type="entry name" value="RNA_MeTrfase_FtsJ_dom"/>
</dbReference>
<feature type="region of interest" description="Disordered" evidence="8">
    <location>
        <begin position="319"/>
        <end position="346"/>
    </location>
</feature>
<dbReference type="GO" id="GO:0005634">
    <property type="term" value="C:nucleus"/>
    <property type="evidence" value="ECO:0007669"/>
    <property type="project" value="UniProtKB-ARBA"/>
</dbReference>
<feature type="region of interest" description="Disordered" evidence="8">
    <location>
        <begin position="380"/>
        <end position="481"/>
    </location>
</feature>
<dbReference type="Pfam" id="PF22073">
    <property type="entry name" value="Cep192_D4"/>
    <property type="match status" value="1"/>
</dbReference>
<dbReference type="GO" id="GO:0006370">
    <property type="term" value="P:7-methylguanosine mRNA capping"/>
    <property type="evidence" value="ECO:0007669"/>
    <property type="project" value="TreeGrafter"/>
</dbReference>
<reference evidence="10" key="1">
    <citation type="submission" date="2018-07" db="EMBL/GenBank/DDBJ databases">
        <authorList>
            <person name="Quirk P.G."/>
            <person name="Krulwich T.A."/>
        </authorList>
    </citation>
    <scope>NUCLEOTIDE SEQUENCE</scope>
</reference>
<dbReference type="Gene3D" id="3.40.50.12760">
    <property type="match status" value="1"/>
</dbReference>
<dbReference type="Gene3D" id="2.60.40.10">
    <property type="entry name" value="Immunoglobulins"/>
    <property type="match status" value="2"/>
</dbReference>
<feature type="binding site" evidence="7">
    <location>
        <position position="1171"/>
    </location>
    <ligand>
        <name>S-adenosyl-L-methionine</name>
        <dbReference type="ChEBI" id="CHEBI:59789"/>
    </ligand>
</feature>
<dbReference type="GO" id="GO:0004483">
    <property type="term" value="F:methyltransferase cap1 activity"/>
    <property type="evidence" value="ECO:0007669"/>
    <property type="project" value="TreeGrafter"/>
</dbReference>
<dbReference type="PANTHER" id="PTHR16121">
    <property type="entry name" value="CAP-SPECIFIC MRNA (NUCLEOSIDE-2'-O-)-METHYLTRANSFERASE 1-RELATED"/>
    <property type="match status" value="1"/>
</dbReference>
<evidence type="ECO:0000256" key="3">
    <source>
        <dbReference type="ARBA" id="ARBA00022603"/>
    </source>
</evidence>